<protein>
    <submittedName>
        <fullName evidence="1">Uncharacterized protein</fullName>
    </submittedName>
</protein>
<evidence type="ECO:0000313" key="2">
    <source>
        <dbReference type="Proteomes" id="UP000799754"/>
    </source>
</evidence>
<reference evidence="1" key="1">
    <citation type="journal article" date="2020" name="Stud. Mycol.">
        <title>101 Dothideomycetes genomes: a test case for predicting lifestyles and emergence of pathogens.</title>
        <authorList>
            <person name="Haridas S."/>
            <person name="Albert R."/>
            <person name="Binder M."/>
            <person name="Bloem J."/>
            <person name="Labutti K."/>
            <person name="Salamov A."/>
            <person name="Andreopoulos B."/>
            <person name="Baker S."/>
            <person name="Barry K."/>
            <person name="Bills G."/>
            <person name="Bluhm B."/>
            <person name="Cannon C."/>
            <person name="Castanera R."/>
            <person name="Culley D."/>
            <person name="Daum C."/>
            <person name="Ezra D."/>
            <person name="Gonzalez J."/>
            <person name="Henrissat B."/>
            <person name="Kuo A."/>
            <person name="Liang C."/>
            <person name="Lipzen A."/>
            <person name="Lutzoni F."/>
            <person name="Magnuson J."/>
            <person name="Mondo S."/>
            <person name="Nolan M."/>
            <person name="Ohm R."/>
            <person name="Pangilinan J."/>
            <person name="Park H.-J."/>
            <person name="Ramirez L."/>
            <person name="Alfaro M."/>
            <person name="Sun H."/>
            <person name="Tritt A."/>
            <person name="Yoshinaga Y."/>
            <person name="Zwiers L.-H."/>
            <person name="Turgeon B."/>
            <person name="Goodwin S."/>
            <person name="Spatafora J."/>
            <person name="Crous P."/>
            <person name="Grigoriev I."/>
        </authorList>
    </citation>
    <scope>NUCLEOTIDE SEQUENCE</scope>
    <source>
        <strain evidence="1">CBS 525.71</strain>
    </source>
</reference>
<sequence>MTTELVAYMRLSQYKALWRTLYSSAYGFGERKLKLYMTSGQSGFVIEMPIVCHYEENVPILSTRSVSKSEWSTLCKLISDESVLRVIFFDQAHDFLARITSVGAKPPKVDLYQVKFRWQDDDEVALALRKGIKWISEILE</sequence>
<accession>A0ACB6RLR2</accession>
<organism evidence="1 2">
    <name type="scientific">Macroventuria anomochaeta</name>
    <dbReference type="NCBI Taxonomy" id="301207"/>
    <lineage>
        <taxon>Eukaryota</taxon>
        <taxon>Fungi</taxon>
        <taxon>Dikarya</taxon>
        <taxon>Ascomycota</taxon>
        <taxon>Pezizomycotina</taxon>
        <taxon>Dothideomycetes</taxon>
        <taxon>Pleosporomycetidae</taxon>
        <taxon>Pleosporales</taxon>
        <taxon>Pleosporineae</taxon>
        <taxon>Didymellaceae</taxon>
        <taxon>Macroventuria</taxon>
    </lineage>
</organism>
<gene>
    <name evidence="1" type="ORF">BU25DRAFT_452339</name>
</gene>
<keyword evidence="2" id="KW-1185">Reference proteome</keyword>
<dbReference type="EMBL" id="MU006748">
    <property type="protein sequence ID" value="KAF2622094.1"/>
    <property type="molecule type" value="Genomic_DNA"/>
</dbReference>
<name>A0ACB6RLR2_9PLEO</name>
<dbReference type="Proteomes" id="UP000799754">
    <property type="component" value="Unassembled WGS sequence"/>
</dbReference>
<evidence type="ECO:0000313" key="1">
    <source>
        <dbReference type="EMBL" id="KAF2622094.1"/>
    </source>
</evidence>
<comment type="caution">
    <text evidence="1">The sequence shown here is derived from an EMBL/GenBank/DDBJ whole genome shotgun (WGS) entry which is preliminary data.</text>
</comment>
<proteinExistence type="predicted"/>